<sequence length="305" mass="34907">MIIIIRGSQLQVSPQLRWVNNRRAYNTFVRYTITSHTRYKPLYQPGLFGFAEEVVGSLIRGAQSSGFLNSKIKGAYPFWAAKAPLERDLLLMLPPLCHSKTPIEVILFLMAEAWAYLLLFDPEPYHKETCFVKLFNCAQVGVYTRALYAGVFCVEGMIHFNVERKQALTLLSLQTVLSCKVQVTPEVENELRLEIVTKKALAIQYRREQKAITPAFSAPGFERVVGEHQPFYRCRDVFFLVTAMDRWLCQCASVTQRIANPLSSISFFGNFHNNDVYELVKHSVLHGTNMRRGVKALRRFKTASD</sequence>
<dbReference type="Proteomes" id="UP001142393">
    <property type="component" value="Unassembled WGS sequence"/>
</dbReference>
<name>A0A9W8P433_9AGAR</name>
<gene>
    <name evidence="1" type="ORF">DFH05DRAFT_1458832</name>
</gene>
<keyword evidence="2" id="KW-1185">Reference proteome</keyword>
<accession>A0A9W8P433</accession>
<protein>
    <submittedName>
        <fullName evidence="1">Uncharacterized protein</fullName>
    </submittedName>
</protein>
<organism evidence="1 2">
    <name type="scientific">Lentinula detonsa</name>
    <dbReference type="NCBI Taxonomy" id="2804962"/>
    <lineage>
        <taxon>Eukaryota</taxon>
        <taxon>Fungi</taxon>
        <taxon>Dikarya</taxon>
        <taxon>Basidiomycota</taxon>
        <taxon>Agaricomycotina</taxon>
        <taxon>Agaricomycetes</taxon>
        <taxon>Agaricomycetidae</taxon>
        <taxon>Agaricales</taxon>
        <taxon>Marasmiineae</taxon>
        <taxon>Omphalotaceae</taxon>
        <taxon>Lentinula</taxon>
    </lineage>
</organism>
<evidence type="ECO:0000313" key="2">
    <source>
        <dbReference type="Proteomes" id="UP001142393"/>
    </source>
</evidence>
<dbReference type="EMBL" id="JANVFU010000004">
    <property type="protein sequence ID" value="KAJ3746582.1"/>
    <property type="molecule type" value="Genomic_DNA"/>
</dbReference>
<evidence type="ECO:0000313" key="1">
    <source>
        <dbReference type="EMBL" id="KAJ3746582.1"/>
    </source>
</evidence>
<comment type="caution">
    <text evidence="1">The sequence shown here is derived from an EMBL/GenBank/DDBJ whole genome shotgun (WGS) entry which is preliminary data.</text>
</comment>
<proteinExistence type="predicted"/>
<reference evidence="1 2" key="1">
    <citation type="journal article" date="2023" name="Proc. Natl. Acad. Sci. U.S.A.">
        <title>A global phylogenomic analysis of the shiitake genus Lentinula.</title>
        <authorList>
            <person name="Sierra-Patev S."/>
            <person name="Min B."/>
            <person name="Naranjo-Ortiz M."/>
            <person name="Looney B."/>
            <person name="Konkel Z."/>
            <person name="Slot J.C."/>
            <person name="Sakamoto Y."/>
            <person name="Steenwyk J.L."/>
            <person name="Rokas A."/>
            <person name="Carro J."/>
            <person name="Camarero S."/>
            <person name="Ferreira P."/>
            <person name="Molpeceres G."/>
            <person name="Ruiz-Duenas F.J."/>
            <person name="Serrano A."/>
            <person name="Henrissat B."/>
            <person name="Drula E."/>
            <person name="Hughes K.W."/>
            <person name="Mata J.L."/>
            <person name="Ishikawa N.K."/>
            <person name="Vargas-Isla R."/>
            <person name="Ushijima S."/>
            <person name="Smith C.A."/>
            <person name="Donoghue J."/>
            <person name="Ahrendt S."/>
            <person name="Andreopoulos W."/>
            <person name="He G."/>
            <person name="LaButti K."/>
            <person name="Lipzen A."/>
            <person name="Ng V."/>
            <person name="Riley R."/>
            <person name="Sandor L."/>
            <person name="Barry K."/>
            <person name="Martinez A.T."/>
            <person name="Xiao Y."/>
            <person name="Gibbons J.G."/>
            <person name="Terashima K."/>
            <person name="Grigoriev I.V."/>
            <person name="Hibbett D."/>
        </authorList>
    </citation>
    <scope>NUCLEOTIDE SEQUENCE [LARGE SCALE GENOMIC DNA]</scope>
    <source>
        <strain evidence="1 2">TFB7810</strain>
    </source>
</reference>
<dbReference type="AlphaFoldDB" id="A0A9W8P433"/>